<dbReference type="AlphaFoldDB" id="A0A914DAG4"/>
<sequence length="97" mass="10862">MCIGVLLIAVIYFLVVILENQPNTSIILATVYNVGIALCFLISPIAYIAPSKELRSLVKNTFEVQIITASVSPSPFPSRTPEEEQKIYFEQLKQMWG</sequence>
<evidence type="ECO:0000313" key="3">
    <source>
        <dbReference type="WBParaSite" id="ACRNAN_scaffold2076.g15823.t1"/>
    </source>
</evidence>
<feature type="transmembrane region" description="Helical" evidence="1">
    <location>
        <begin position="28"/>
        <end position="49"/>
    </location>
</feature>
<proteinExistence type="predicted"/>
<reference evidence="3" key="1">
    <citation type="submission" date="2022-11" db="UniProtKB">
        <authorList>
            <consortium name="WormBaseParasite"/>
        </authorList>
    </citation>
    <scope>IDENTIFICATION</scope>
</reference>
<keyword evidence="1" id="KW-0812">Transmembrane</keyword>
<evidence type="ECO:0000256" key="1">
    <source>
        <dbReference type="SAM" id="Phobius"/>
    </source>
</evidence>
<dbReference type="Proteomes" id="UP000887540">
    <property type="component" value="Unplaced"/>
</dbReference>
<organism evidence="2 3">
    <name type="scientific">Acrobeloides nanus</name>
    <dbReference type="NCBI Taxonomy" id="290746"/>
    <lineage>
        <taxon>Eukaryota</taxon>
        <taxon>Metazoa</taxon>
        <taxon>Ecdysozoa</taxon>
        <taxon>Nematoda</taxon>
        <taxon>Chromadorea</taxon>
        <taxon>Rhabditida</taxon>
        <taxon>Tylenchina</taxon>
        <taxon>Cephalobomorpha</taxon>
        <taxon>Cephaloboidea</taxon>
        <taxon>Cephalobidae</taxon>
        <taxon>Acrobeloides</taxon>
    </lineage>
</organism>
<protein>
    <submittedName>
        <fullName evidence="3">Uncharacterized protein</fullName>
    </submittedName>
</protein>
<dbReference type="WBParaSite" id="ACRNAN_scaffold2076.g15823.t1">
    <property type="protein sequence ID" value="ACRNAN_scaffold2076.g15823.t1"/>
    <property type="gene ID" value="ACRNAN_scaffold2076.g15823"/>
</dbReference>
<accession>A0A914DAG4</accession>
<keyword evidence="2" id="KW-1185">Reference proteome</keyword>
<name>A0A914DAG4_9BILA</name>
<evidence type="ECO:0000313" key="2">
    <source>
        <dbReference type="Proteomes" id="UP000887540"/>
    </source>
</evidence>
<keyword evidence="1" id="KW-1133">Transmembrane helix</keyword>
<keyword evidence="1" id="KW-0472">Membrane</keyword>